<comment type="similarity">
    <text evidence="3">Belongs to the RimP family.</text>
</comment>
<dbReference type="InterPro" id="IPR028989">
    <property type="entry name" value="RimP_N"/>
</dbReference>
<dbReference type="RefSeq" id="WP_165140578.1">
    <property type="nucleotide sequence ID" value="NZ_JAALLT010000002.1"/>
</dbReference>
<evidence type="ECO:0000256" key="2">
    <source>
        <dbReference type="ARBA" id="ARBA00022517"/>
    </source>
</evidence>
<name>A0A6M1T0P1_9BACT</name>
<dbReference type="Pfam" id="PF02576">
    <property type="entry name" value="RimP_N"/>
    <property type="match status" value="1"/>
</dbReference>
<sequence length="152" mass="17278">MQNKAIQKISELAESVLTNTDFFLVEVEIKGNKEPVIWVYIDADDRGVNMDECAEVSRELSFLMDAHDMFPGGYRINVSSPGVTRPLSDKRQYPKNKGRKAKVKYKVDGEYLKIEGILQDVDDNDIAIEQEDGSVLKLHYDQLVETKIIPTI</sequence>
<evidence type="ECO:0000313" key="6">
    <source>
        <dbReference type="EMBL" id="NGP76327.1"/>
    </source>
</evidence>
<evidence type="ECO:0000256" key="3">
    <source>
        <dbReference type="HAMAP-Rule" id="MF_01077"/>
    </source>
</evidence>
<dbReference type="InterPro" id="IPR036847">
    <property type="entry name" value="RimP_C_sf"/>
</dbReference>
<dbReference type="EMBL" id="JAALLT010000002">
    <property type="protein sequence ID" value="NGP76327.1"/>
    <property type="molecule type" value="Genomic_DNA"/>
</dbReference>
<accession>A0A6M1T0P1</accession>
<dbReference type="PANTHER" id="PTHR33867">
    <property type="entry name" value="RIBOSOME MATURATION FACTOR RIMP"/>
    <property type="match status" value="1"/>
</dbReference>
<dbReference type="InterPro" id="IPR028998">
    <property type="entry name" value="RimP_C"/>
</dbReference>
<reference evidence="6 7" key="1">
    <citation type="submission" date="2020-02" db="EMBL/GenBank/DDBJ databases">
        <title>Balneolaceae bacterium YR4-1, complete genome.</title>
        <authorList>
            <person name="Li Y."/>
            <person name="Wu S."/>
        </authorList>
    </citation>
    <scope>NUCLEOTIDE SEQUENCE [LARGE SCALE GENOMIC DNA]</scope>
    <source>
        <strain evidence="6 7">YR4-1</strain>
    </source>
</reference>
<dbReference type="AlphaFoldDB" id="A0A6M1T0P1"/>
<dbReference type="HAMAP" id="MF_01077">
    <property type="entry name" value="RimP"/>
    <property type="match status" value="1"/>
</dbReference>
<protein>
    <recommendedName>
        <fullName evidence="3">Ribosome maturation factor RimP</fullName>
    </recommendedName>
</protein>
<dbReference type="SUPFAM" id="SSF75420">
    <property type="entry name" value="YhbC-like, N-terminal domain"/>
    <property type="match status" value="1"/>
</dbReference>
<comment type="function">
    <text evidence="3">Required for maturation of 30S ribosomal subunits.</text>
</comment>
<proteinExistence type="inferred from homology"/>
<dbReference type="GO" id="GO:0000028">
    <property type="term" value="P:ribosomal small subunit assembly"/>
    <property type="evidence" value="ECO:0007669"/>
    <property type="project" value="TreeGrafter"/>
</dbReference>
<evidence type="ECO:0000313" key="7">
    <source>
        <dbReference type="Proteomes" id="UP000473278"/>
    </source>
</evidence>
<dbReference type="Pfam" id="PF17384">
    <property type="entry name" value="DUF150_C"/>
    <property type="match status" value="1"/>
</dbReference>
<dbReference type="Gene3D" id="3.30.300.70">
    <property type="entry name" value="RimP-like superfamily, N-terminal"/>
    <property type="match status" value="1"/>
</dbReference>
<gene>
    <name evidence="3" type="primary">rimP</name>
    <name evidence="6" type="ORF">G3570_06770</name>
</gene>
<dbReference type="GO" id="GO:0006412">
    <property type="term" value="P:translation"/>
    <property type="evidence" value="ECO:0007669"/>
    <property type="project" value="TreeGrafter"/>
</dbReference>
<dbReference type="InterPro" id="IPR003728">
    <property type="entry name" value="Ribosome_maturation_RimP"/>
</dbReference>
<dbReference type="PANTHER" id="PTHR33867:SF1">
    <property type="entry name" value="RIBOSOME MATURATION FACTOR RIMP"/>
    <property type="match status" value="1"/>
</dbReference>
<dbReference type="InterPro" id="IPR035956">
    <property type="entry name" value="RimP_N_sf"/>
</dbReference>
<comment type="caution">
    <text evidence="6">The sequence shown here is derived from an EMBL/GenBank/DDBJ whole genome shotgun (WGS) entry which is preliminary data.</text>
</comment>
<evidence type="ECO:0000259" key="5">
    <source>
        <dbReference type="Pfam" id="PF17384"/>
    </source>
</evidence>
<keyword evidence="1 3" id="KW-0963">Cytoplasm</keyword>
<dbReference type="CDD" id="cd01734">
    <property type="entry name" value="YlxS_C"/>
    <property type="match status" value="1"/>
</dbReference>
<dbReference type="Proteomes" id="UP000473278">
    <property type="component" value="Unassembled WGS sequence"/>
</dbReference>
<keyword evidence="2 3" id="KW-0690">Ribosome biogenesis</keyword>
<comment type="subcellular location">
    <subcellularLocation>
        <location evidence="3">Cytoplasm</location>
    </subcellularLocation>
</comment>
<dbReference type="SUPFAM" id="SSF74942">
    <property type="entry name" value="YhbC-like, C-terminal domain"/>
    <property type="match status" value="1"/>
</dbReference>
<dbReference type="GO" id="GO:0005829">
    <property type="term" value="C:cytosol"/>
    <property type="evidence" value="ECO:0007669"/>
    <property type="project" value="TreeGrafter"/>
</dbReference>
<evidence type="ECO:0000259" key="4">
    <source>
        <dbReference type="Pfam" id="PF02576"/>
    </source>
</evidence>
<evidence type="ECO:0000256" key="1">
    <source>
        <dbReference type="ARBA" id="ARBA00022490"/>
    </source>
</evidence>
<feature type="domain" description="Ribosome maturation factor RimP N-terminal" evidence="4">
    <location>
        <begin position="13"/>
        <end position="83"/>
    </location>
</feature>
<feature type="domain" description="Ribosome maturation factor RimP C-terminal" evidence="5">
    <location>
        <begin position="87"/>
        <end position="151"/>
    </location>
</feature>
<organism evidence="6 7">
    <name type="scientific">Halalkalibaculum roseum</name>
    <dbReference type="NCBI Taxonomy" id="2709311"/>
    <lineage>
        <taxon>Bacteria</taxon>
        <taxon>Pseudomonadati</taxon>
        <taxon>Balneolota</taxon>
        <taxon>Balneolia</taxon>
        <taxon>Balneolales</taxon>
        <taxon>Balneolaceae</taxon>
        <taxon>Halalkalibaculum</taxon>
    </lineage>
</organism>
<keyword evidence="7" id="KW-1185">Reference proteome</keyword>